<keyword evidence="7" id="KW-1133">Transmembrane helix</keyword>
<evidence type="ECO:0008006" key="10">
    <source>
        <dbReference type="Google" id="ProtNLM"/>
    </source>
</evidence>
<comment type="subcellular location">
    <subcellularLocation>
        <location evidence="1">Cell inner membrane</location>
    </subcellularLocation>
</comment>
<dbReference type="PANTHER" id="PTHR30606">
    <property type="entry name" value="LIPID A BIOSYNTHESIS LAUROYL ACYLTRANSFERASE"/>
    <property type="match status" value="1"/>
</dbReference>
<evidence type="ECO:0000256" key="1">
    <source>
        <dbReference type="ARBA" id="ARBA00004533"/>
    </source>
</evidence>
<name>A0ABR5N2J0_BRECH</name>
<keyword evidence="6" id="KW-0012">Acyltransferase</keyword>
<evidence type="ECO:0000313" key="9">
    <source>
        <dbReference type="Proteomes" id="UP000051063"/>
    </source>
</evidence>
<proteinExistence type="predicted"/>
<evidence type="ECO:0000256" key="6">
    <source>
        <dbReference type="ARBA" id="ARBA00023315"/>
    </source>
</evidence>
<reference evidence="8 9" key="1">
    <citation type="submission" date="2015-09" db="EMBL/GenBank/DDBJ databases">
        <title>Genome sequencing project for genomic taxonomy and phylogenomics of Bacillus-like bacteria.</title>
        <authorList>
            <person name="Liu B."/>
            <person name="Wang J."/>
            <person name="Zhu Y."/>
            <person name="Liu G."/>
            <person name="Chen Q."/>
            <person name="Chen Z."/>
            <person name="Lan J."/>
            <person name="Che J."/>
            <person name="Ge C."/>
            <person name="Shi H."/>
            <person name="Pan Z."/>
            <person name="Liu X."/>
        </authorList>
    </citation>
    <scope>NUCLEOTIDE SEQUENCE [LARGE SCALE GENOMIC DNA]</scope>
    <source>
        <strain evidence="8 9">DSM 8552</strain>
    </source>
</reference>
<organism evidence="8 9">
    <name type="scientific">Brevibacillus choshinensis</name>
    <dbReference type="NCBI Taxonomy" id="54911"/>
    <lineage>
        <taxon>Bacteria</taxon>
        <taxon>Bacillati</taxon>
        <taxon>Bacillota</taxon>
        <taxon>Bacilli</taxon>
        <taxon>Bacillales</taxon>
        <taxon>Paenibacillaceae</taxon>
        <taxon>Brevibacillus</taxon>
    </lineage>
</organism>
<keyword evidence="2" id="KW-1003">Cell membrane</keyword>
<dbReference type="EMBL" id="LJJB01000013">
    <property type="protein sequence ID" value="KQL44719.1"/>
    <property type="molecule type" value="Genomic_DNA"/>
</dbReference>
<dbReference type="CDD" id="cd07984">
    <property type="entry name" value="LPLAT_LABLAT-like"/>
    <property type="match status" value="1"/>
</dbReference>
<evidence type="ECO:0000256" key="4">
    <source>
        <dbReference type="ARBA" id="ARBA00022679"/>
    </source>
</evidence>
<sequence length="302" mass="35283">MYRWIGWLTRPERVRLLGRILVWIPRPFLLTLFSLVAHLFARFGGSIRHRVKANMSAILGTQAPVQRLHRQYFYQVCLTLYELLFVSRHLPKWGHKHFCPTGEEHLQSALQLGKGAIIYAPHVGNFFFAYWYLSQRYPCLAVVTAQSEELRPLYLILRELGCEGVDYDETPPLQLLKQLRRQLAQNGVVFLLGDFSRPAFPTGHMFGRKTPLPRGAAALALDGKVPVIPFYCRRLRGFTHQLVFSAPLLLHEQYRKDQAAEAMEQLYSFLEETVRKVPEEWLYWFNVDERWTTEEHNPEEVS</sequence>
<dbReference type="Proteomes" id="UP000051063">
    <property type="component" value="Unassembled WGS sequence"/>
</dbReference>
<evidence type="ECO:0000256" key="2">
    <source>
        <dbReference type="ARBA" id="ARBA00022475"/>
    </source>
</evidence>
<dbReference type="Pfam" id="PF03279">
    <property type="entry name" value="Lip_A_acyltrans"/>
    <property type="match status" value="1"/>
</dbReference>
<dbReference type="PANTHER" id="PTHR30606:SF10">
    <property type="entry name" value="PHOSPHATIDYLINOSITOL MANNOSIDE ACYLTRANSFERASE"/>
    <property type="match status" value="1"/>
</dbReference>
<evidence type="ECO:0000256" key="5">
    <source>
        <dbReference type="ARBA" id="ARBA00023136"/>
    </source>
</evidence>
<evidence type="ECO:0000313" key="8">
    <source>
        <dbReference type="EMBL" id="KQL44719.1"/>
    </source>
</evidence>
<keyword evidence="4" id="KW-0808">Transferase</keyword>
<evidence type="ECO:0000256" key="3">
    <source>
        <dbReference type="ARBA" id="ARBA00022519"/>
    </source>
</evidence>
<comment type="caution">
    <text evidence="8">The sequence shown here is derived from an EMBL/GenBank/DDBJ whole genome shotgun (WGS) entry which is preliminary data.</text>
</comment>
<feature type="transmembrane region" description="Helical" evidence="7">
    <location>
        <begin position="20"/>
        <end position="41"/>
    </location>
</feature>
<gene>
    <name evidence="8" type="ORF">AN963_25460</name>
</gene>
<protein>
    <recommendedName>
        <fullName evidence="10">Lipid A biosynthesis acyltransferase</fullName>
    </recommendedName>
</protein>
<dbReference type="InterPro" id="IPR004960">
    <property type="entry name" value="LipA_acyltrans"/>
</dbReference>
<keyword evidence="7" id="KW-0812">Transmembrane</keyword>
<accession>A0ABR5N2J0</accession>
<keyword evidence="3" id="KW-0997">Cell inner membrane</keyword>
<keyword evidence="9" id="KW-1185">Reference proteome</keyword>
<dbReference type="RefSeq" id="WP_055747308.1">
    <property type="nucleotide sequence ID" value="NZ_LJJB01000013.1"/>
</dbReference>
<keyword evidence="5 7" id="KW-0472">Membrane</keyword>
<evidence type="ECO:0000256" key="7">
    <source>
        <dbReference type="SAM" id="Phobius"/>
    </source>
</evidence>